<accession>A0A4Q2KCQ8</accession>
<comment type="caution">
    <text evidence="9">The sequence shown here is derived from an EMBL/GenBank/DDBJ whole genome shotgun (WGS) entry which is preliminary data.</text>
</comment>
<dbReference type="PIRSF" id="PIRSF036492">
    <property type="entry name" value="ALDH"/>
    <property type="match status" value="1"/>
</dbReference>
<dbReference type="InterPro" id="IPR016160">
    <property type="entry name" value="Ald_DH_CS_CYS"/>
</dbReference>
<evidence type="ECO:0000256" key="6">
    <source>
        <dbReference type="PROSITE-ProRule" id="PRU10007"/>
    </source>
</evidence>
<organism evidence="9 10">
    <name type="scientific">Candidatus Borkfalkia ceftriaxoniphila</name>
    <dbReference type="NCBI Taxonomy" id="2508949"/>
    <lineage>
        <taxon>Bacteria</taxon>
        <taxon>Bacillati</taxon>
        <taxon>Bacillota</taxon>
        <taxon>Clostridia</taxon>
        <taxon>Christensenellales</taxon>
        <taxon>Christensenellaceae</taxon>
        <taxon>Candidatus Borkfalkia</taxon>
    </lineage>
</organism>
<comment type="similarity">
    <text evidence="1 4 7">Belongs to the aldehyde dehydrogenase family.</text>
</comment>
<dbReference type="InterPro" id="IPR015590">
    <property type="entry name" value="Aldehyde_DH_dom"/>
</dbReference>
<evidence type="ECO:0000256" key="5">
    <source>
        <dbReference type="PIRSR" id="PIRSR036492-1"/>
    </source>
</evidence>
<dbReference type="PROSITE" id="PS00687">
    <property type="entry name" value="ALDEHYDE_DEHYDR_GLU"/>
    <property type="match status" value="1"/>
</dbReference>
<evidence type="ECO:0000256" key="2">
    <source>
        <dbReference type="ARBA" id="ARBA00023002"/>
    </source>
</evidence>
<dbReference type="GO" id="GO:0005737">
    <property type="term" value="C:cytoplasm"/>
    <property type="evidence" value="ECO:0007669"/>
    <property type="project" value="TreeGrafter"/>
</dbReference>
<dbReference type="CDD" id="cd07136">
    <property type="entry name" value="ALDH_YwdH-P39616"/>
    <property type="match status" value="1"/>
</dbReference>
<dbReference type="PANTHER" id="PTHR43570">
    <property type="entry name" value="ALDEHYDE DEHYDROGENASE"/>
    <property type="match status" value="1"/>
</dbReference>
<dbReference type="FunFam" id="3.40.309.10:FF:000003">
    <property type="entry name" value="Aldehyde dehydrogenase"/>
    <property type="match status" value="1"/>
</dbReference>
<protein>
    <recommendedName>
        <fullName evidence="4">Aldehyde dehydrogenase</fullName>
    </recommendedName>
</protein>
<name>A0A4Q2KCQ8_9FIRM</name>
<gene>
    <name evidence="9" type="ORF">ESZ91_04630</name>
</gene>
<dbReference type="OrthoDB" id="9762913at2"/>
<dbReference type="InterPro" id="IPR012394">
    <property type="entry name" value="Aldehyde_DH_NAD(P)"/>
</dbReference>
<evidence type="ECO:0000256" key="1">
    <source>
        <dbReference type="ARBA" id="ARBA00009986"/>
    </source>
</evidence>
<dbReference type="EMBL" id="SDOZ01000002">
    <property type="protein sequence ID" value="RXZ61680.1"/>
    <property type="molecule type" value="Genomic_DNA"/>
</dbReference>
<dbReference type="InterPro" id="IPR029510">
    <property type="entry name" value="Ald_DH_CS_GLU"/>
</dbReference>
<dbReference type="SUPFAM" id="SSF53720">
    <property type="entry name" value="ALDH-like"/>
    <property type="match status" value="1"/>
</dbReference>
<evidence type="ECO:0000259" key="8">
    <source>
        <dbReference type="Pfam" id="PF00171"/>
    </source>
</evidence>
<dbReference type="Gene3D" id="3.40.605.10">
    <property type="entry name" value="Aldehyde Dehydrogenase, Chain A, domain 1"/>
    <property type="match status" value="1"/>
</dbReference>
<keyword evidence="3" id="KW-0520">NAD</keyword>
<dbReference type="GO" id="GO:0006081">
    <property type="term" value="P:aldehyde metabolic process"/>
    <property type="evidence" value="ECO:0007669"/>
    <property type="project" value="InterPro"/>
</dbReference>
<evidence type="ECO:0000256" key="3">
    <source>
        <dbReference type="ARBA" id="ARBA00023027"/>
    </source>
</evidence>
<dbReference type="Pfam" id="PF00171">
    <property type="entry name" value="Aldedh"/>
    <property type="match status" value="1"/>
</dbReference>
<keyword evidence="10" id="KW-1185">Reference proteome</keyword>
<evidence type="ECO:0000256" key="4">
    <source>
        <dbReference type="PIRNR" id="PIRNR036492"/>
    </source>
</evidence>
<dbReference type="InterPro" id="IPR016161">
    <property type="entry name" value="Ald_DH/histidinol_DH"/>
</dbReference>
<dbReference type="PANTHER" id="PTHR43570:SF16">
    <property type="entry name" value="ALDEHYDE DEHYDROGENASE TYPE III, ISOFORM Q"/>
    <property type="match status" value="1"/>
</dbReference>
<feature type="domain" description="Aldehyde dehydrogenase" evidence="8">
    <location>
        <begin position="4"/>
        <end position="428"/>
    </location>
</feature>
<dbReference type="InterPro" id="IPR016163">
    <property type="entry name" value="Ald_DH_C"/>
</dbReference>
<dbReference type="InterPro" id="IPR016162">
    <property type="entry name" value="Ald_DH_N"/>
</dbReference>
<sequence length="457" mass="50019">MMNIQETVQKQKLYFQKGNTFPVSSRIKALKALLAAVNAWEDKILAALRSDLNKSPAEAYMTEIGMVKEEISFQLKHLKKFAAKKRVKTPLAQFKAKSYTYPAPYGVVLIMSPWNYPFQLTLAPLADAIAAGNCAVVKPSAYAPKTAQVIADLLKETFDPDHIAVILGGRAENTELIQQKYDMIFFTGGSSTGRVVAEAAAKNLTPVVLELGGKSPCIVNEDANIPLAAKRIAFGKFLNAGQTCVAPDYVLVHRSVHAAFLEALETHIINMYGENALTNPDYPKIVNAKHFARILSLVAPDKIVFGGDSDESALKIAPTVLDGVTFTDRVMSEEIFGPVLPVIEFESYGQIAAAIAHHPTPLALYYFGKDSDLKQRILREIQFGGGCVNDTIIHLATTRMGFGGVGESGMGAYHGERGFFAFSHVKSIVEKSTAIDIQLRYAPYNDKKTAQLKKFLR</sequence>
<dbReference type="Proteomes" id="UP000291269">
    <property type="component" value="Unassembled WGS sequence"/>
</dbReference>
<feature type="active site" evidence="5">
    <location>
        <position position="244"/>
    </location>
</feature>
<dbReference type="PROSITE" id="PS00070">
    <property type="entry name" value="ALDEHYDE_DEHYDR_CYS"/>
    <property type="match status" value="1"/>
</dbReference>
<evidence type="ECO:0000313" key="9">
    <source>
        <dbReference type="EMBL" id="RXZ61680.1"/>
    </source>
</evidence>
<keyword evidence="2 4" id="KW-0560">Oxidoreductase</keyword>
<dbReference type="AlphaFoldDB" id="A0A4Q2KCQ8"/>
<proteinExistence type="inferred from homology"/>
<evidence type="ECO:0000313" key="10">
    <source>
        <dbReference type="Proteomes" id="UP000291269"/>
    </source>
</evidence>
<reference evidence="9 10" key="1">
    <citation type="journal article" date="2019" name="Gut">
        <title>Antibiotics-induced monodominance of a novel gut bacterial order.</title>
        <authorList>
            <person name="Hildebrand F."/>
            <person name="Moitinho-Silva L."/>
            <person name="Blasche S."/>
            <person name="Jahn M.T."/>
            <person name="Gossmann T.I."/>
            <person name="Heuerta-Cepas J."/>
            <person name="Hercog R."/>
            <person name="Luetge M."/>
            <person name="Bahram M."/>
            <person name="Pryszlak A."/>
            <person name="Alves R.J."/>
            <person name="Waszak S.M."/>
            <person name="Zhu A."/>
            <person name="Ye L."/>
            <person name="Costea P.I."/>
            <person name="Aalvink S."/>
            <person name="Belzer C."/>
            <person name="Forslund S.K."/>
            <person name="Sunagawa S."/>
            <person name="Hentschel U."/>
            <person name="Merten C."/>
            <person name="Patil K.R."/>
            <person name="Benes V."/>
            <person name="Bork P."/>
        </authorList>
    </citation>
    <scope>NUCLEOTIDE SEQUENCE [LARGE SCALE GENOMIC DNA]</scope>
    <source>
        <strain evidence="9 10">HDS1380</strain>
    </source>
</reference>
<dbReference type="GO" id="GO:0004029">
    <property type="term" value="F:aldehyde dehydrogenase (NAD+) activity"/>
    <property type="evidence" value="ECO:0007669"/>
    <property type="project" value="TreeGrafter"/>
</dbReference>
<dbReference type="FunFam" id="3.40.605.10:FF:000004">
    <property type="entry name" value="Aldehyde dehydrogenase"/>
    <property type="match status" value="1"/>
</dbReference>
<dbReference type="Gene3D" id="3.40.309.10">
    <property type="entry name" value="Aldehyde Dehydrogenase, Chain A, domain 2"/>
    <property type="match status" value="1"/>
</dbReference>
<feature type="active site" evidence="5 6">
    <location>
        <position position="210"/>
    </location>
</feature>
<evidence type="ECO:0000256" key="7">
    <source>
        <dbReference type="RuleBase" id="RU003345"/>
    </source>
</evidence>